<name>A0AAV0DD90_9ASTE</name>
<evidence type="ECO:0000313" key="2">
    <source>
        <dbReference type="EMBL" id="CAH9098857.1"/>
    </source>
</evidence>
<keyword evidence="3" id="KW-1185">Reference proteome</keyword>
<dbReference type="Proteomes" id="UP001152523">
    <property type="component" value="Unassembled WGS sequence"/>
</dbReference>
<comment type="caution">
    <text evidence="2">The sequence shown here is derived from an EMBL/GenBank/DDBJ whole genome shotgun (WGS) entry which is preliminary data.</text>
</comment>
<dbReference type="PANTHER" id="PTHR28062">
    <property type="entry name" value="K+-H+ EXCHANGE-LIKE PROTEIN"/>
    <property type="match status" value="1"/>
</dbReference>
<dbReference type="EMBL" id="CAMAPF010000101">
    <property type="protein sequence ID" value="CAH9098857.1"/>
    <property type="molecule type" value="Genomic_DNA"/>
</dbReference>
<gene>
    <name evidence="2" type="ORF">CEPIT_LOCUS14580</name>
</gene>
<protein>
    <recommendedName>
        <fullName evidence="4">K+-H+ exchange-like protein</fullName>
    </recommendedName>
</protein>
<keyword evidence="1" id="KW-0812">Transmembrane</keyword>
<evidence type="ECO:0000313" key="3">
    <source>
        <dbReference type="Proteomes" id="UP001152523"/>
    </source>
</evidence>
<dbReference type="GO" id="GO:1902600">
    <property type="term" value="P:proton transmembrane transport"/>
    <property type="evidence" value="ECO:0007669"/>
    <property type="project" value="TreeGrafter"/>
</dbReference>
<evidence type="ECO:0000256" key="1">
    <source>
        <dbReference type="SAM" id="Phobius"/>
    </source>
</evidence>
<dbReference type="Pfam" id="PF10173">
    <property type="entry name" value="Mit_KHE1"/>
    <property type="match status" value="1"/>
</dbReference>
<dbReference type="InterPro" id="IPR018786">
    <property type="entry name" value="Mit_KHE1"/>
</dbReference>
<keyword evidence="1" id="KW-0472">Membrane</keyword>
<accession>A0AAV0DD90</accession>
<proteinExistence type="predicted"/>
<dbReference type="GO" id="GO:0006813">
    <property type="term" value="P:potassium ion transport"/>
    <property type="evidence" value="ECO:0007669"/>
    <property type="project" value="TreeGrafter"/>
</dbReference>
<evidence type="ECO:0008006" key="4">
    <source>
        <dbReference type="Google" id="ProtNLM"/>
    </source>
</evidence>
<sequence length="276" mass="31285">MVRGRLLVFPIRGRNWCFSRSVDQSACKAQEANTPSTLNELWNRISKPTDKPSGSKLELLIDFATNKMSNQWSNLEKAPAGSFKSKIHGLGLRLLSTVKPSEIFLKSISKEVDKVEITYPSSLNGRLVRRRLRHIAFRGAVIHKKYLYGSTVLLPLTSVFMVLPLPNIPFFWILYRTYSHWRALKGSENLLHLVTDYPGKQHSNENTALETRSKKADSNENCNALSSSWVLIPSEELQKLVNLSNTTDGLSESTLSAICQRYNLNLMDVVKYRTSL</sequence>
<dbReference type="AlphaFoldDB" id="A0AAV0DD90"/>
<keyword evidence="1" id="KW-1133">Transmembrane helix</keyword>
<dbReference type="GO" id="GO:0005743">
    <property type="term" value="C:mitochondrial inner membrane"/>
    <property type="evidence" value="ECO:0007669"/>
    <property type="project" value="TreeGrafter"/>
</dbReference>
<reference evidence="2" key="1">
    <citation type="submission" date="2022-07" db="EMBL/GenBank/DDBJ databases">
        <authorList>
            <person name="Macas J."/>
            <person name="Novak P."/>
            <person name="Neumann P."/>
        </authorList>
    </citation>
    <scope>NUCLEOTIDE SEQUENCE</scope>
</reference>
<dbReference type="PANTHER" id="PTHR28062:SF1">
    <property type="entry name" value="TRANSMEMBRANE PROTEIN"/>
    <property type="match status" value="1"/>
</dbReference>
<feature type="transmembrane region" description="Helical" evidence="1">
    <location>
        <begin position="152"/>
        <end position="175"/>
    </location>
</feature>
<organism evidence="2 3">
    <name type="scientific">Cuscuta epithymum</name>
    <dbReference type="NCBI Taxonomy" id="186058"/>
    <lineage>
        <taxon>Eukaryota</taxon>
        <taxon>Viridiplantae</taxon>
        <taxon>Streptophyta</taxon>
        <taxon>Embryophyta</taxon>
        <taxon>Tracheophyta</taxon>
        <taxon>Spermatophyta</taxon>
        <taxon>Magnoliopsida</taxon>
        <taxon>eudicotyledons</taxon>
        <taxon>Gunneridae</taxon>
        <taxon>Pentapetalae</taxon>
        <taxon>asterids</taxon>
        <taxon>lamiids</taxon>
        <taxon>Solanales</taxon>
        <taxon>Convolvulaceae</taxon>
        <taxon>Cuscuteae</taxon>
        <taxon>Cuscuta</taxon>
        <taxon>Cuscuta subgen. Cuscuta</taxon>
    </lineage>
</organism>